<evidence type="ECO:0000313" key="1">
    <source>
        <dbReference type="EMBL" id="RKD90452.1"/>
    </source>
</evidence>
<dbReference type="Proteomes" id="UP000283387">
    <property type="component" value="Unassembled WGS sequence"/>
</dbReference>
<dbReference type="EMBL" id="RAPN01000001">
    <property type="protein sequence ID" value="RKD90452.1"/>
    <property type="molecule type" value="Genomic_DNA"/>
</dbReference>
<accession>A0A419W4T0</accession>
<dbReference type="AlphaFoldDB" id="A0A419W4T0"/>
<comment type="caution">
    <text evidence="1">The sequence shown here is derived from an EMBL/GenBank/DDBJ whole genome shotgun (WGS) entry which is preliminary data.</text>
</comment>
<gene>
    <name evidence="1" type="ORF">BC643_0792</name>
</gene>
<sequence>MTFRYQEYNTGDLHEQLRIYENPTMADSGNGVSAFSCGNLKLVSIPKIGQQILKLFDQIFQNKNDRFLQLLAHTYL</sequence>
<dbReference type="RefSeq" id="WP_120271855.1">
    <property type="nucleotide sequence ID" value="NZ_RAPN01000001.1"/>
</dbReference>
<name>A0A419W4T0_9BACT</name>
<keyword evidence="2" id="KW-1185">Reference proteome</keyword>
<evidence type="ECO:0000313" key="2">
    <source>
        <dbReference type="Proteomes" id="UP000283387"/>
    </source>
</evidence>
<reference evidence="1 2" key="1">
    <citation type="submission" date="2018-09" db="EMBL/GenBank/DDBJ databases">
        <title>Genomic Encyclopedia of Archaeal and Bacterial Type Strains, Phase II (KMG-II): from individual species to whole genera.</title>
        <authorList>
            <person name="Goeker M."/>
        </authorList>
    </citation>
    <scope>NUCLEOTIDE SEQUENCE [LARGE SCALE GENOMIC DNA]</scope>
    <source>
        <strain evidence="1 2">DSM 27148</strain>
    </source>
</reference>
<protein>
    <submittedName>
        <fullName evidence="1">Uncharacterized protein</fullName>
    </submittedName>
</protein>
<proteinExistence type="predicted"/>
<organism evidence="1 2">
    <name type="scientific">Mangrovibacterium diazotrophicum</name>
    <dbReference type="NCBI Taxonomy" id="1261403"/>
    <lineage>
        <taxon>Bacteria</taxon>
        <taxon>Pseudomonadati</taxon>
        <taxon>Bacteroidota</taxon>
        <taxon>Bacteroidia</taxon>
        <taxon>Marinilabiliales</taxon>
        <taxon>Prolixibacteraceae</taxon>
        <taxon>Mangrovibacterium</taxon>
    </lineage>
</organism>